<dbReference type="InterPro" id="IPR004714">
    <property type="entry name" value="Cyt_oxidase_maturation_cbb3"/>
</dbReference>
<proteinExistence type="predicted"/>
<evidence type="ECO:0000313" key="1">
    <source>
        <dbReference type="EMBL" id="MDR7099045.1"/>
    </source>
</evidence>
<dbReference type="NCBIfam" id="TIGR00847">
    <property type="entry name" value="ccoS"/>
    <property type="match status" value="1"/>
</dbReference>
<dbReference type="PANTHER" id="PTHR41532">
    <property type="entry name" value="FIXS PROTEIN"/>
    <property type="match status" value="1"/>
</dbReference>
<evidence type="ECO:0000313" key="2">
    <source>
        <dbReference type="Proteomes" id="UP001267878"/>
    </source>
</evidence>
<comment type="caution">
    <text evidence="1">The sequence shown here is derived from an EMBL/GenBank/DDBJ whole genome shotgun (WGS) entry which is preliminary data.</text>
</comment>
<sequence>MNILLLLVPLSLMLLLLAIGAFVWAVKRGQFDDLDTPGLDILVDDDEPPASAQEERDAD</sequence>
<dbReference type="EMBL" id="JAVDVW010000001">
    <property type="protein sequence ID" value="MDR7099045.1"/>
    <property type="molecule type" value="Genomic_DNA"/>
</dbReference>
<dbReference type="Pfam" id="PF03597">
    <property type="entry name" value="FixS"/>
    <property type="match status" value="1"/>
</dbReference>
<dbReference type="Proteomes" id="UP001267878">
    <property type="component" value="Unassembled WGS sequence"/>
</dbReference>
<organism evidence="1 2">
    <name type="scientific">Agrilutibacter niabensis</name>
    <dbReference type="NCBI Taxonomy" id="380628"/>
    <lineage>
        <taxon>Bacteria</taxon>
        <taxon>Pseudomonadati</taxon>
        <taxon>Pseudomonadota</taxon>
        <taxon>Gammaproteobacteria</taxon>
        <taxon>Lysobacterales</taxon>
        <taxon>Lysobacteraceae</taxon>
        <taxon>Agrilutibacter</taxon>
    </lineage>
</organism>
<keyword evidence="2" id="KW-1185">Reference proteome</keyword>
<protein>
    <submittedName>
        <fullName evidence="1">Cbb3-type cytochrome oxidase maturation protein</fullName>
    </submittedName>
</protein>
<dbReference type="RefSeq" id="WP_310053199.1">
    <property type="nucleotide sequence ID" value="NZ_JAVDVW010000001.1"/>
</dbReference>
<gene>
    <name evidence="1" type="ORF">J2X04_001392</name>
</gene>
<dbReference type="PANTHER" id="PTHR41532:SF1">
    <property type="entry name" value="FIXS PROTEIN"/>
    <property type="match status" value="1"/>
</dbReference>
<reference evidence="1 2" key="1">
    <citation type="submission" date="2023-07" db="EMBL/GenBank/DDBJ databases">
        <title>Sorghum-associated microbial communities from plants grown in Nebraska, USA.</title>
        <authorList>
            <person name="Schachtman D."/>
        </authorList>
    </citation>
    <scope>NUCLEOTIDE SEQUENCE [LARGE SCALE GENOMIC DNA]</scope>
    <source>
        <strain evidence="1 2">BE187</strain>
    </source>
</reference>
<accession>A0ABU1VNV8</accession>
<name>A0ABU1VNV8_9GAMM</name>